<feature type="domain" description="SD-repeat containing protein B" evidence="5">
    <location>
        <begin position="719"/>
        <end position="800"/>
    </location>
</feature>
<comment type="caution">
    <text evidence="6">The sequence shown here is derived from an EMBL/GenBank/DDBJ whole genome shotgun (WGS) entry which is preliminary data.</text>
</comment>
<dbReference type="AlphaFoldDB" id="A0A8J6XXL5"/>
<dbReference type="RefSeq" id="WP_190837836.1">
    <property type="nucleotide sequence ID" value="NZ_CAWPPI010000126.1"/>
</dbReference>
<evidence type="ECO:0000256" key="1">
    <source>
        <dbReference type="ARBA" id="ARBA00004613"/>
    </source>
</evidence>
<evidence type="ECO:0000256" key="2">
    <source>
        <dbReference type="ARBA" id="ARBA00022525"/>
    </source>
</evidence>
<feature type="domain" description="SD-repeat containing protein B" evidence="5">
    <location>
        <begin position="501"/>
        <end position="582"/>
    </location>
</feature>
<dbReference type="Pfam" id="PF17210">
    <property type="entry name" value="SdrD_B"/>
    <property type="match status" value="6"/>
</dbReference>
<protein>
    <submittedName>
        <fullName evidence="6">Carboxypeptidase regulatory-like domain-containing protein</fullName>
    </submittedName>
</protein>
<reference evidence="6" key="1">
    <citation type="submission" date="2020-09" db="EMBL/GenBank/DDBJ databases">
        <title>Iningainema tapete sp. nov. (Scytonemataceae, Cyanobacteria) from greenhouses in central Florida (USA) produces two types of nodularin with biosynthetic potential for microcystin-LR and anabaenopeptins.</title>
        <authorList>
            <person name="Berthold D.E."/>
            <person name="Lefler F.W."/>
            <person name="Huang I.-S."/>
            <person name="Abdulla H."/>
            <person name="Zimba P.V."/>
            <person name="Laughinghouse H.D. IV."/>
        </authorList>
    </citation>
    <scope>NUCLEOTIDE SEQUENCE</scope>
    <source>
        <strain evidence="6">BLCCT55</strain>
    </source>
</reference>
<evidence type="ECO:0000313" key="7">
    <source>
        <dbReference type="Proteomes" id="UP000629098"/>
    </source>
</evidence>
<evidence type="ECO:0000256" key="3">
    <source>
        <dbReference type="ARBA" id="ARBA00022729"/>
    </source>
</evidence>
<dbReference type="InterPro" id="IPR051417">
    <property type="entry name" value="SDr/BOS_complex"/>
</dbReference>
<feature type="compositionally biased region" description="Low complexity" evidence="4">
    <location>
        <begin position="867"/>
        <end position="880"/>
    </location>
</feature>
<keyword evidence="6" id="KW-0378">Hydrolase</keyword>
<keyword evidence="7" id="KW-1185">Reference proteome</keyword>
<dbReference type="PANTHER" id="PTHR23303">
    <property type="entry name" value="CARBOXYPEPTIDASE REGULATORY REGION-CONTAINING"/>
    <property type="match status" value="1"/>
</dbReference>
<dbReference type="Proteomes" id="UP000629098">
    <property type="component" value="Unassembled WGS sequence"/>
</dbReference>
<accession>A0A8J6XXL5</accession>
<comment type="subcellular location">
    <subcellularLocation>
        <location evidence="1">Secreted</location>
    </subcellularLocation>
</comment>
<evidence type="ECO:0000313" key="6">
    <source>
        <dbReference type="EMBL" id="MBD2778312.1"/>
    </source>
</evidence>
<dbReference type="InterPro" id="IPR013783">
    <property type="entry name" value="Ig-like_fold"/>
</dbReference>
<name>A0A8J6XXL5_9CYAN</name>
<evidence type="ECO:0000259" key="5">
    <source>
        <dbReference type="Pfam" id="PF17210"/>
    </source>
</evidence>
<feature type="domain" description="SD-repeat containing protein B" evidence="5">
    <location>
        <begin position="392"/>
        <end position="473"/>
    </location>
</feature>
<sequence>MTTILKKTNKQPLGFAQSTQQTVTRTLKPFRGSLLTLLFAMTSIPLVGKISGEKVLAQTPSNCPAGTTPRTLEWTPSNFAGITSQTPSVDGITASFSFSESLPGQVIDPTETLISNVIYGGLPGPHLEFNIGIGVNENTLNNLPAPLGSNATLIINFNQPVTLASPLTLLDVDRNTITSPTDVTFQDRVTVTAFNGNTPVGVTLAALGNPPFTRVTGNVAVGIVANSPRDQSNANVSATPSGPVTQIRILYEPGTEFGNPLQDETIGLARINICAAAPGTTGTIGDTVYNDTNGNSTQDANEPGIGGINLNLTGAGPDGNFGTADDITRTTTTDGNGRYSFAQLPPGNYRVVVANPPTGFNPTQRPPETVNLAAGQNLDTVDFGFTQQQQGTIGDTVYNDTNGNSTQDANEPGIGGINLNLTGAGPDGQFGTADDITRTTTTDGNGRYSFAQLPPGNYRVVVANPPAGFSATQVPPETVNLAAGQNLDTIDFGFTQQQQGTIGDTVYNDTNGNSTQDANEPGIGGINISLTGAGPDGQFGTPDDITRTTTTDGNGRYGITNLPPGNYRVVVTNPPAGFSPTQIPPQTINLSAGQNLDTVDFGFTPQQQGTIGDTVYNDTNGNSTQDANEPGIGGINISLTGAGSDGQFGTPDDITRTTTTDGNGRYGITNLPPGNYRVVVTNPPTGFSPTQIPPQTINLSAGQNLDTVDFGFTPQQQGTIGDTVYNDTNGNSTQDANEPGIGGINISLTGAGPDGQFGTPDDITRTTTTDNNGRYSITNLPPGNYRVVVTNPPTGFSPTQIPPQTINLSAGQNLDTVDFGFRTVNANLGGFVFNDRNNNNAPEPGEPGFSNTSVTLTGAGPDGTFGTSDDITRTTNTDNNGRYSFPDLPTGNYRVSVTNPPSGFTPTLTQPNPVTLNANQSITNLDFGFFAQAPGASQTNLRLVKRITNVLRNGQPISGLNFNTFDDGTGEDDNTINQSQPVRGFREIETALQSGDEVEYTLYYLAEGSQDLQNVRFCDLIPSQTSYSADSFGAGTGIVVNRAGTNNTLTNAEDSDQGAFFSPLRPLPSGNTCQNQTNNQGAVILNLGNISPSSNFGFIRFRVRID</sequence>
<dbReference type="Gene3D" id="2.60.40.10">
    <property type="entry name" value="Immunoglobulins"/>
    <property type="match status" value="6"/>
</dbReference>
<feature type="domain" description="SD-repeat containing protein B" evidence="5">
    <location>
        <begin position="610"/>
        <end position="691"/>
    </location>
</feature>
<dbReference type="SUPFAM" id="SSF117074">
    <property type="entry name" value="Hypothetical protein PA1324"/>
    <property type="match status" value="6"/>
</dbReference>
<feature type="region of interest" description="Disordered" evidence="4">
    <location>
        <begin position="860"/>
        <end position="893"/>
    </location>
</feature>
<dbReference type="GO" id="GO:0004180">
    <property type="term" value="F:carboxypeptidase activity"/>
    <property type="evidence" value="ECO:0007669"/>
    <property type="project" value="UniProtKB-KW"/>
</dbReference>
<keyword evidence="2" id="KW-0964">Secreted</keyword>
<feature type="domain" description="SD-repeat containing protein B" evidence="5">
    <location>
        <begin position="826"/>
        <end position="910"/>
    </location>
</feature>
<evidence type="ECO:0000256" key="4">
    <source>
        <dbReference type="SAM" id="MobiDB-lite"/>
    </source>
</evidence>
<organism evidence="6 7">
    <name type="scientific">Iningainema tapete BLCC-T55</name>
    <dbReference type="NCBI Taxonomy" id="2748662"/>
    <lineage>
        <taxon>Bacteria</taxon>
        <taxon>Bacillati</taxon>
        <taxon>Cyanobacteriota</taxon>
        <taxon>Cyanophyceae</taxon>
        <taxon>Nostocales</taxon>
        <taxon>Scytonemataceae</taxon>
        <taxon>Iningainema tapete</taxon>
    </lineage>
</organism>
<dbReference type="GO" id="GO:0005576">
    <property type="term" value="C:extracellular region"/>
    <property type="evidence" value="ECO:0007669"/>
    <property type="project" value="UniProtKB-SubCell"/>
</dbReference>
<gene>
    <name evidence="6" type="ORF">ICL16_41300</name>
</gene>
<dbReference type="InterPro" id="IPR033764">
    <property type="entry name" value="Sdr_B"/>
</dbReference>
<feature type="domain" description="SD-repeat containing protein B" evidence="5">
    <location>
        <begin position="283"/>
        <end position="365"/>
    </location>
</feature>
<dbReference type="EMBL" id="JACXAE010000126">
    <property type="protein sequence ID" value="MBD2778312.1"/>
    <property type="molecule type" value="Genomic_DNA"/>
</dbReference>
<proteinExistence type="predicted"/>
<keyword evidence="6" id="KW-0645">Protease</keyword>
<keyword evidence="3" id="KW-0732">Signal</keyword>
<keyword evidence="6" id="KW-0121">Carboxypeptidase</keyword>